<dbReference type="Proteomes" id="UP001418222">
    <property type="component" value="Unassembled WGS sequence"/>
</dbReference>
<protein>
    <submittedName>
        <fullName evidence="1">Uncharacterized protein</fullName>
    </submittedName>
</protein>
<organism evidence="1 2">
    <name type="scientific">Platanthera zijinensis</name>
    <dbReference type="NCBI Taxonomy" id="2320716"/>
    <lineage>
        <taxon>Eukaryota</taxon>
        <taxon>Viridiplantae</taxon>
        <taxon>Streptophyta</taxon>
        <taxon>Embryophyta</taxon>
        <taxon>Tracheophyta</taxon>
        <taxon>Spermatophyta</taxon>
        <taxon>Magnoliopsida</taxon>
        <taxon>Liliopsida</taxon>
        <taxon>Asparagales</taxon>
        <taxon>Orchidaceae</taxon>
        <taxon>Orchidoideae</taxon>
        <taxon>Orchideae</taxon>
        <taxon>Orchidinae</taxon>
        <taxon>Platanthera</taxon>
    </lineage>
</organism>
<reference evidence="1 2" key="1">
    <citation type="journal article" date="2022" name="Nat. Plants">
        <title>Genomes of leafy and leafless Platanthera orchids illuminate the evolution of mycoheterotrophy.</title>
        <authorList>
            <person name="Li M.H."/>
            <person name="Liu K.W."/>
            <person name="Li Z."/>
            <person name="Lu H.C."/>
            <person name="Ye Q.L."/>
            <person name="Zhang D."/>
            <person name="Wang J.Y."/>
            <person name="Li Y.F."/>
            <person name="Zhong Z.M."/>
            <person name="Liu X."/>
            <person name="Yu X."/>
            <person name="Liu D.K."/>
            <person name="Tu X.D."/>
            <person name="Liu B."/>
            <person name="Hao Y."/>
            <person name="Liao X.Y."/>
            <person name="Jiang Y.T."/>
            <person name="Sun W.H."/>
            <person name="Chen J."/>
            <person name="Chen Y.Q."/>
            <person name="Ai Y."/>
            <person name="Zhai J.W."/>
            <person name="Wu S.S."/>
            <person name="Zhou Z."/>
            <person name="Hsiao Y.Y."/>
            <person name="Wu W.L."/>
            <person name="Chen Y.Y."/>
            <person name="Lin Y.F."/>
            <person name="Hsu J.L."/>
            <person name="Li C.Y."/>
            <person name="Wang Z.W."/>
            <person name="Zhao X."/>
            <person name="Zhong W.Y."/>
            <person name="Ma X.K."/>
            <person name="Ma L."/>
            <person name="Huang J."/>
            <person name="Chen G.Z."/>
            <person name="Huang M.Z."/>
            <person name="Huang L."/>
            <person name="Peng D.H."/>
            <person name="Luo Y.B."/>
            <person name="Zou S.Q."/>
            <person name="Chen S.P."/>
            <person name="Lan S."/>
            <person name="Tsai W.C."/>
            <person name="Van de Peer Y."/>
            <person name="Liu Z.J."/>
        </authorList>
    </citation>
    <scope>NUCLEOTIDE SEQUENCE [LARGE SCALE GENOMIC DNA]</scope>
    <source>
        <strain evidence="1">Lor287</strain>
    </source>
</reference>
<evidence type="ECO:0000313" key="2">
    <source>
        <dbReference type="Proteomes" id="UP001418222"/>
    </source>
</evidence>
<dbReference type="EMBL" id="JBBWWQ010000017">
    <property type="protein sequence ID" value="KAK8924034.1"/>
    <property type="molecule type" value="Genomic_DNA"/>
</dbReference>
<gene>
    <name evidence="1" type="ORF">KSP39_PZI019143</name>
</gene>
<name>A0AAP0B1Y8_9ASPA</name>
<proteinExistence type="predicted"/>
<dbReference type="AlphaFoldDB" id="A0AAP0B1Y8"/>
<sequence>MNKPDKHITNIGFSEEVIDYMNPVVFLENPLEDLNGEHQHCASASSHLKEKMFTDVSSSLPGMDTKSLLCYSAPSQRCTKSTKVSAICETSSCTSALSSVHASSDSAKDPEIVISPELANMKDFPTFDLGF</sequence>
<evidence type="ECO:0000313" key="1">
    <source>
        <dbReference type="EMBL" id="KAK8924034.1"/>
    </source>
</evidence>
<accession>A0AAP0B1Y8</accession>
<keyword evidence="2" id="KW-1185">Reference proteome</keyword>
<comment type="caution">
    <text evidence="1">The sequence shown here is derived from an EMBL/GenBank/DDBJ whole genome shotgun (WGS) entry which is preliminary data.</text>
</comment>